<name>A0A8D8F905_CULPI</name>
<proteinExistence type="predicted"/>
<evidence type="ECO:0000313" key="1">
    <source>
        <dbReference type="EMBL" id="CAG6462060.1"/>
    </source>
</evidence>
<sequence length="130" mass="15554">MPSMRGTISCARLTIRVRSHINRWQGCQLRTGMPWRSCGRAGSRLRPSRRLMGSTRSIRKRDRWDREIRRDRKMRRTRRAMIFPRKPTGTGPGHIWRSRRTRGRTWTAIGTTRGSLRRFCRMIWWGICSN</sequence>
<protein>
    <submittedName>
        <fullName evidence="1">(northern house mosquito) hypothetical protein</fullName>
    </submittedName>
</protein>
<dbReference type="AlphaFoldDB" id="A0A8D8F905"/>
<accession>A0A8D8F905</accession>
<reference evidence="1" key="1">
    <citation type="submission" date="2021-05" db="EMBL/GenBank/DDBJ databases">
        <authorList>
            <person name="Alioto T."/>
            <person name="Alioto T."/>
            <person name="Gomez Garrido J."/>
        </authorList>
    </citation>
    <scope>NUCLEOTIDE SEQUENCE</scope>
</reference>
<organism evidence="1">
    <name type="scientific">Culex pipiens</name>
    <name type="common">House mosquito</name>
    <dbReference type="NCBI Taxonomy" id="7175"/>
    <lineage>
        <taxon>Eukaryota</taxon>
        <taxon>Metazoa</taxon>
        <taxon>Ecdysozoa</taxon>
        <taxon>Arthropoda</taxon>
        <taxon>Hexapoda</taxon>
        <taxon>Insecta</taxon>
        <taxon>Pterygota</taxon>
        <taxon>Neoptera</taxon>
        <taxon>Endopterygota</taxon>
        <taxon>Diptera</taxon>
        <taxon>Nematocera</taxon>
        <taxon>Culicoidea</taxon>
        <taxon>Culicidae</taxon>
        <taxon>Culicinae</taxon>
        <taxon>Culicini</taxon>
        <taxon>Culex</taxon>
        <taxon>Culex</taxon>
    </lineage>
</organism>
<dbReference type="EMBL" id="HBUE01044773">
    <property type="protein sequence ID" value="CAG6462060.1"/>
    <property type="molecule type" value="Transcribed_RNA"/>
</dbReference>